<keyword evidence="3" id="KW-1133">Transmembrane helix</keyword>
<dbReference type="Pfam" id="PF00227">
    <property type="entry name" value="Proteasome"/>
    <property type="match status" value="1"/>
</dbReference>
<keyword evidence="3" id="KW-0812">Transmembrane</keyword>
<dbReference type="Proteomes" id="UP000275267">
    <property type="component" value="Unassembled WGS sequence"/>
</dbReference>
<evidence type="ECO:0000313" key="5">
    <source>
        <dbReference type="Proteomes" id="UP000275267"/>
    </source>
</evidence>
<gene>
    <name evidence="4" type="ORF">C2845_PM03G12720</name>
</gene>
<dbReference type="EMBL" id="PQIB02000002">
    <property type="protein sequence ID" value="RLN35745.1"/>
    <property type="molecule type" value="Genomic_DNA"/>
</dbReference>
<dbReference type="SUPFAM" id="SSF56235">
    <property type="entry name" value="N-terminal nucleophile aminohydrolases (Ntn hydrolases)"/>
    <property type="match status" value="1"/>
</dbReference>
<feature type="compositionally biased region" description="Basic residues" evidence="2">
    <location>
        <begin position="60"/>
        <end position="70"/>
    </location>
</feature>
<keyword evidence="3" id="KW-0472">Membrane</keyword>
<keyword evidence="4" id="KW-0647">Proteasome</keyword>
<dbReference type="InterPro" id="IPR001353">
    <property type="entry name" value="Proteasome_sua/b"/>
</dbReference>
<comment type="caution">
    <text evidence="4">The sequence shown here is derived from an EMBL/GenBank/DDBJ whole genome shotgun (WGS) entry which is preliminary data.</text>
</comment>
<name>A0A3L6TBR9_PANMI</name>
<evidence type="ECO:0000256" key="3">
    <source>
        <dbReference type="SAM" id="Phobius"/>
    </source>
</evidence>
<dbReference type="GO" id="GO:0051603">
    <property type="term" value="P:proteolysis involved in protein catabolic process"/>
    <property type="evidence" value="ECO:0007669"/>
    <property type="project" value="InterPro"/>
</dbReference>
<dbReference type="Gene3D" id="3.60.20.10">
    <property type="entry name" value="Glutamine Phosphoribosylpyrophosphate, subunit 1, domain 1"/>
    <property type="match status" value="1"/>
</dbReference>
<protein>
    <submittedName>
        <fullName evidence="4">Proteasome subunit alpha type 6</fullName>
    </submittedName>
</protein>
<sequence>MGAQAMCVALDKHGGGAGSLAACLCRSAYATALPEERLQTATRGLSGRRRWRTTATARTGTRRRERRPHPSPRGAVDRGVLASGEGLACQVTRAGSDLALLLPAVGELSPKHGRTAGRALLLPNPRRNRCRRSGACPAAVGNNTGPSNDRLVTLFCPDGRLYQVGECAYGNSRGPNQNPKLLHAAGCAIYLTVLLRVSAADYAWNAVRLAGVTSVGVRGADSVCVVGQQRARAPKDKLLETASVSRLFPITERVGLLATGIAVAIILMLMRRSLFRSCG</sequence>
<comment type="subunit">
    <text evidence="1">The 26S proteasome consists of a 20S proteasome core and two 19S regulatory subunits. The 20S proteasome core is composed of 28 subunits that are arranged in four stacked rings, resulting in a barrel-shaped structure. The two end rings are each formed by seven alpha subunits, and the two central rings are each formed by seven beta subunits. The catalytic chamber with the active sites is on the inside of the barrel.</text>
</comment>
<feature type="region of interest" description="Disordered" evidence="2">
    <location>
        <begin position="43"/>
        <end position="78"/>
    </location>
</feature>
<evidence type="ECO:0000256" key="2">
    <source>
        <dbReference type="SAM" id="MobiDB-lite"/>
    </source>
</evidence>
<dbReference type="GO" id="GO:0005839">
    <property type="term" value="C:proteasome core complex"/>
    <property type="evidence" value="ECO:0007669"/>
    <property type="project" value="InterPro"/>
</dbReference>
<proteinExistence type="predicted"/>
<dbReference type="AlphaFoldDB" id="A0A3L6TBR9"/>
<accession>A0A3L6TBR9</accession>
<evidence type="ECO:0000313" key="4">
    <source>
        <dbReference type="EMBL" id="RLN35745.1"/>
    </source>
</evidence>
<keyword evidence="5" id="KW-1185">Reference proteome</keyword>
<reference evidence="5" key="1">
    <citation type="journal article" date="2019" name="Nat. Commun.">
        <title>The genome of broomcorn millet.</title>
        <authorList>
            <person name="Zou C."/>
            <person name="Miki D."/>
            <person name="Li D."/>
            <person name="Tang Q."/>
            <person name="Xiao L."/>
            <person name="Rajput S."/>
            <person name="Deng P."/>
            <person name="Jia W."/>
            <person name="Huang R."/>
            <person name="Zhang M."/>
            <person name="Sun Y."/>
            <person name="Hu J."/>
            <person name="Fu X."/>
            <person name="Schnable P.S."/>
            <person name="Li F."/>
            <person name="Zhang H."/>
            <person name="Feng B."/>
            <person name="Zhu X."/>
            <person name="Liu R."/>
            <person name="Schnable J.C."/>
            <person name="Zhu J.-K."/>
            <person name="Zhang H."/>
        </authorList>
    </citation>
    <scope>NUCLEOTIDE SEQUENCE [LARGE SCALE GENOMIC DNA]</scope>
</reference>
<evidence type="ECO:0000256" key="1">
    <source>
        <dbReference type="ARBA" id="ARBA00026071"/>
    </source>
</evidence>
<organism evidence="4 5">
    <name type="scientific">Panicum miliaceum</name>
    <name type="common">Proso millet</name>
    <name type="synonym">Broomcorn millet</name>
    <dbReference type="NCBI Taxonomy" id="4540"/>
    <lineage>
        <taxon>Eukaryota</taxon>
        <taxon>Viridiplantae</taxon>
        <taxon>Streptophyta</taxon>
        <taxon>Embryophyta</taxon>
        <taxon>Tracheophyta</taxon>
        <taxon>Spermatophyta</taxon>
        <taxon>Magnoliopsida</taxon>
        <taxon>Liliopsida</taxon>
        <taxon>Poales</taxon>
        <taxon>Poaceae</taxon>
        <taxon>PACMAD clade</taxon>
        <taxon>Panicoideae</taxon>
        <taxon>Panicodae</taxon>
        <taxon>Paniceae</taxon>
        <taxon>Panicinae</taxon>
        <taxon>Panicum</taxon>
        <taxon>Panicum sect. Panicum</taxon>
    </lineage>
</organism>
<feature type="transmembrane region" description="Helical" evidence="3">
    <location>
        <begin position="254"/>
        <end position="270"/>
    </location>
</feature>
<dbReference type="STRING" id="4540.A0A3L6TBR9"/>
<dbReference type="InterPro" id="IPR029055">
    <property type="entry name" value="Ntn_hydrolases_N"/>
</dbReference>
<dbReference type="OrthoDB" id="431557at2759"/>